<evidence type="ECO:0000259" key="1">
    <source>
        <dbReference type="PROSITE" id="PS51154"/>
    </source>
</evidence>
<accession>A0ABD5Q8M7</accession>
<gene>
    <name evidence="2" type="ORF">ACFO9K_22705</name>
</gene>
<comment type="caution">
    <text evidence="2">The sequence shown here is derived from an EMBL/GenBank/DDBJ whole genome shotgun (WGS) entry which is preliminary data.</text>
</comment>
<dbReference type="Proteomes" id="UP001595945">
    <property type="component" value="Unassembled WGS sequence"/>
</dbReference>
<sequence length="150" mass="16021">MSPNSSMDCGVSGAICEQARGPIMDEINQHRPVSGGDVIVTDPHGLNAIYLLHAISSPDEGNAAEQSIRNATQTVLEQADALDCRSLVLPVLGCGGGGYEFEAGARLICEEIWAFKPTSLADVRIIGHTEPQLEQLRTVAYEVRTTSQAE</sequence>
<evidence type="ECO:0000313" key="2">
    <source>
        <dbReference type="EMBL" id="MFC4827060.1"/>
    </source>
</evidence>
<protein>
    <submittedName>
        <fullName evidence="2">Macro domain-containing protein</fullName>
    </submittedName>
</protein>
<proteinExistence type="predicted"/>
<dbReference type="EMBL" id="JBHSHT010000004">
    <property type="protein sequence ID" value="MFC4827060.1"/>
    <property type="molecule type" value="Genomic_DNA"/>
</dbReference>
<dbReference type="AlphaFoldDB" id="A0ABD5Q8M7"/>
<dbReference type="Pfam" id="PF01661">
    <property type="entry name" value="Macro"/>
    <property type="match status" value="1"/>
</dbReference>
<dbReference type="SUPFAM" id="SSF52949">
    <property type="entry name" value="Macro domain-like"/>
    <property type="match status" value="1"/>
</dbReference>
<dbReference type="PROSITE" id="PS51154">
    <property type="entry name" value="MACRO"/>
    <property type="match status" value="1"/>
</dbReference>
<dbReference type="Gene3D" id="3.40.220.10">
    <property type="entry name" value="Leucine Aminopeptidase, subunit E, domain 1"/>
    <property type="match status" value="1"/>
</dbReference>
<organism evidence="2 3">
    <name type="scientific">Halorussus aquaticus</name>
    <dbReference type="NCBI Taxonomy" id="2953748"/>
    <lineage>
        <taxon>Archaea</taxon>
        <taxon>Methanobacteriati</taxon>
        <taxon>Methanobacteriota</taxon>
        <taxon>Stenosarchaea group</taxon>
        <taxon>Halobacteria</taxon>
        <taxon>Halobacteriales</taxon>
        <taxon>Haladaptataceae</taxon>
        <taxon>Halorussus</taxon>
    </lineage>
</organism>
<evidence type="ECO:0000313" key="3">
    <source>
        <dbReference type="Proteomes" id="UP001595945"/>
    </source>
</evidence>
<reference evidence="2 3" key="1">
    <citation type="journal article" date="2019" name="Int. J. Syst. Evol. Microbiol.">
        <title>The Global Catalogue of Microorganisms (GCM) 10K type strain sequencing project: providing services to taxonomists for standard genome sequencing and annotation.</title>
        <authorList>
            <consortium name="The Broad Institute Genomics Platform"/>
            <consortium name="The Broad Institute Genome Sequencing Center for Infectious Disease"/>
            <person name="Wu L."/>
            <person name="Ma J."/>
        </authorList>
    </citation>
    <scope>NUCLEOTIDE SEQUENCE [LARGE SCALE GENOMIC DNA]</scope>
    <source>
        <strain evidence="2 3">XZYJ18</strain>
    </source>
</reference>
<dbReference type="RefSeq" id="WP_256568016.1">
    <property type="nucleotide sequence ID" value="NZ_JBHSHT010000004.1"/>
</dbReference>
<dbReference type="InterPro" id="IPR002589">
    <property type="entry name" value="Macro_dom"/>
</dbReference>
<feature type="domain" description="Macro" evidence="1">
    <location>
        <begin position="1"/>
        <end position="150"/>
    </location>
</feature>
<name>A0ABD5Q8M7_9EURY</name>
<dbReference type="InterPro" id="IPR043472">
    <property type="entry name" value="Macro_dom-like"/>
</dbReference>
<keyword evidence="3" id="KW-1185">Reference proteome</keyword>